<name>A0A3G1A9M2_9CREN</name>
<proteinExistence type="predicted"/>
<keyword evidence="1" id="KW-1133">Transmembrane helix</keyword>
<organism evidence="2 3">
    <name type="scientific">Thermofilum adornatum 1505</name>
    <dbReference type="NCBI Taxonomy" id="697581"/>
    <lineage>
        <taxon>Archaea</taxon>
        <taxon>Thermoproteota</taxon>
        <taxon>Thermoprotei</taxon>
        <taxon>Thermofilales</taxon>
        <taxon>Thermofilaceae</taxon>
        <taxon>Thermofilum</taxon>
    </lineage>
</organism>
<dbReference type="KEGG" id="tcb:TCARB_1365"/>
<accession>A0A3G1A9M2</accession>
<evidence type="ECO:0000256" key="1">
    <source>
        <dbReference type="SAM" id="Phobius"/>
    </source>
</evidence>
<evidence type="ECO:0000313" key="2">
    <source>
        <dbReference type="EMBL" id="AJB42411.1"/>
    </source>
</evidence>
<dbReference type="AlphaFoldDB" id="A0A3G1A9M2"/>
<evidence type="ECO:0000313" key="3">
    <source>
        <dbReference type="Proteomes" id="UP000266720"/>
    </source>
</evidence>
<dbReference type="EMBL" id="CP007493">
    <property type="protein sequence ID" value="AJB42411.1"/>
    <property type="molecule type" value="Genomic_DNA"/>
</dbReference>
<dbReference type="Proteomes" id="UP000266720">
    <property type="component" value="Chromosome"/>
</dbReference>
<keyword evidence="1" id="KW-0812">Transmembrane</keyword>
<gene>
    <name evidence="2" type="ORF">TCARB_1365</name>
</gene>
<dbReference type="STRING" id="697581.TCARB_1365"/>
<reference evidence="3" key="1">
    <citation type="book" date="2010" name="EXTREMOPHILES" publisher="0:0-0">
        <title>Complete genome sequences of ten hyperthermophilic archaea reveal their metabolic capabilities and possible ecological roles.</title>
        <editorList>
            <person name="?"/>
        </editorList>
        <authorList>
            <person name="Ravin N.V."/>
            <person name="Mardanov A.V."/>
            <person name="Bonch-Osmolovskaya E.A."/>
            <person name="Skryabin K.G."/>
        </authorList>
    </citation>
    <scope>NUCLEOTIDE SEQUENCE [LARGE SCALE GENOMIC DNA]</scope>
    <source>
        <strain evidence="3">1505</strain>
    </source>
</reference>
<protein>
    <submittedName>
        <fullName evidence="2">Uncharacterized protein</fullName>
    </submittedName>
</protein>
<keyword evidence="1" id="KW-0472">Membrane</keyword>
<feature type="transmembrane region" description="Helical" evidence="1">
    <location>
        <begin position="16"/>
        <end position="34"/>
    </location>
</feature>
<sequence length="37" mass="4210">MFFPAETIWRLALEKLLSFTGLGFTVSSAAYVAMRQR</sequence>